<evidence type="ECO:0000313" key="4">
    <source>
        <dbReference type="EMBL" id="NYD86991.1"/>
    </source>
</evidence>
<dbReference type="InterPro" id="IPR005183">
    <property type="entry name" value="DUF305_CopM-like"/>
</dbReference>
<feature type="chain" id="PRO_5038798207" evidence="1">
    <location>
        <begin position="28"/>
        <end position="200"/>
    </location>
</feature>
<dbReference type="RefSeq" id="WP_140459469.1">
    <property type="nucleotide sequence ID" value="NZ_BAABFI010000008.1"/>
</dbReference>
<feature type="domain" description="DUF305" evidence="2">
    <location>
        <begin position="49"/>
        <end position="197"/>
    </location>
</feature>
<keyword evidence="6" id="KW-1185">Reference proteome</keyword>
<dbReference type="InterPro" id="IPR012347">
    <property type="entry name" value="Ferritin-like"/>
</dbReference>
<proteinExistence type="predicted"/>
<evidence type="ECO:0000256" key="1">
    <source>
        <dbReference type="SAM" id="SignalP"/>
    </source>
</evidence>
<dbReference type="Proteomes" id="UP000577956">
    <property type="component" value="Unassembled WGS sequence"/>
</dbReference>
<evidence type="ECO:0000313" key="6">
    <source>
        <dbReference type="Proteomes" id="UP000618382"/>
    </source>
</evidence>
<dbReference type="Pfam" id="PF03713">
    <property type="entry name" value="DUF305"/>
    <property type="match status" value="1"/>
</dbReference>
<dbReference type="Proteomes" id="UP000618382">
    <property type="component" value="Unassembled WGS sequence"/>
</dbReference>
<dbReference type="PANTHER" id="PTHR36933">
    <property type="entry name" value="SLL0788 PROTEIN"/>
    <property type="match status" value="1"/>
</dbReference>
<dbReference type="PROSITE" id="PS51257">
    <property type="entry name" value="PROKAR_LIPOPROTEIN"/>
    <property type="match status" value="1"/>
</dbReference>
<dbReference type="EMBL" id="BONN01000003">
    <property type="protein sequence ID" value="GIG32223.1"/>
    <property type="molecule type" value="Genomic_DNA"/>
</dbReference>
<evidence type="ECO:0000259" key="2">
    <source>
        <dbReference type="Pfam" id="PF03713"/>
    </source>
</evidence>
<evidence type="ECO:0000313" key="3">
    <source>
        <dbReference type="EMBL" id="GIG32223.1"/>
    </source>
</evidence>
<dbReference type="Gene3D" id="1.20.1260.10">
    <property type="match status" value="1"/>
</dbReference>
<organism evidence="4 5">
    <name type="scientific">Cellulomonas oligotrophica</name>
    <dbReference type="NCBI Taxonomy" id="931536"/>
    <lineage>
        <taxon>Bacteria</taxon>
        <taxon>Bacillati</taxon>
        <taxon>Actinomycetota</taxon>
        <taxon>Actinomycetes</taxon>
        <taxon>Micrococcales</taxon>
        <taxon>Cellulomonadaceae</taxon>
        <taxon>Cellulomonas</taxon>
    </lineage>
</organism>
<gene>
    <name evidence="4" type="ORF">BKA21_002540</name>
    <name evidence="3" type="ORF">Col01nite_13820</name>
</gene>
<protein>
    <submittedName>
        <fullName evidence="4">Uncharacterized protein (DUF305 family)</fullName>
    </submittedName>
</protein>
<feature type="signal peptide" evidence="1">
    <location>
        <begin position="1"/>
        <end position="27"/>
    </location>
</feature>
<dbReference type="PANTHER" id="PTHR36933:SF1">
    <property type="entry name" value="SLL0788 PROTEIN"/>
    <property type="match status" value="1"/>
</dbReference>
<reference evidence="3 6" key="2">
    <citation type="submission" date="2021-01" db="EMBL/GenBank/DDBJ databases">
        <title>Whole genome shotgun sequence of Cellulomonas oligotrophica NBRC 109435.</title>
        <authorList>
            <person name="Komaki H."/>
            <person name="Tamura T."/>
        </authorList>
    </citation>
    <scope>NUCLEOTIDE SEQUENCE [LARGE SCALE GENOMIC DNA]</scope>
    <source>
        <strain evidence="3 6">NBRC 109435</strain>
    </source>
</reference>
<dbReference type="AlphaFoldDB" id="A0A7Y9JYJ7"/>
<keyword evidence="1" id="KW-0732">Signal</keyword>
<name>A0A7Y9JYJ7_9CELL</name>
<evidence type="ECO:0000313" key="5">
    <source>
        <dbReference type="Proteomes" id="UP000577956"/>
    </source>
</evidence>
<reference evidence="4 5" key="1">
    <citation type="submission" date="2020-07" db="EMBL/GenBank/DDBJ databases">
        <title>Sequencing the genomes of 1000 actinobacteria strains.</title>
        <authorList>
            <person name="Klenk H.-P."/>
        </authorList>
    </citation>
    <scope>NUCLEOTIDE SEQUENCE [LARGE SCALE GENOMIC DNA]</scope>
    <source>
        <strain evidence="4 5">DSM 24482</strain>
    </source>
</reference>
<dbReference type="EMBL" id="JACCBK010000001">
    <property type="protein sequence ID" value="NYD86991.1"/>
    <property type="molecule type" value="Genomic_DNA"/>
</dbReference>
<accession>A0A7Y9JYJ7</accession>
<sequence>MTRTRLRTAGAATALTLALLLTGCAGQSGTDAGSAPAASADAAGVNETDVWFAQMMIVHHEGAVEMAELAVEDATTDEVRELAERIRDAQGPEIELMQGWLDAWGEPEPAGMDHGGMDHGGMDMEGMDQQEAMASLEGLDGLDVDRSFLDLMIAHHRGAVEMSEVELADGSDPAALDLAEQIIEDQEAEIAEMEDLLRGL</sequence>
<comment type="caution">
    <text evidence="4">The sequence shown here is derived from an EMBL/GenBank/DDBJ whole genome shotgun (WGS) entry which is preliminary data.</text>
</comment>